<dbReference type="InterPro" id="IPR005325">
    <property type="entry name" value="DUF308_memb"/>
</dbReference>
<dbReference type="RefSeq" id="WP_295689004.1">
    <property type="nucleotide sequence ID" value="NZ_BAABGL010000004.1"/>
</dbReference>
<feature type="compositionally biased region" description="Gly residues" evidence="1">
    <location>
        <begin position="226"/>
        <end position="241"/>
    </location>
</feature>
<dbReference type="EMBL" id="BAABGL010000004">
    <property type="protein sequence ID" value="GAA4387674.1"/>
    <property type="molecule type" value="Genomic_DNA"/>
</dbReference>
<dbReference type="InterPro" id="IPR052712">
    <property type="entry name" value="Acid_resist_chaperone_HdeD"/>
</dbReference>
<accession>A0ABP8JA88</accession>
<comment type="caution">
    <text evidence="3">The sequence shown here is derived from an EMBL/GenBank/DDBJ whole genome shotgun (WGS) entry which is preliminary data.</text>
</comment>
<reference evidence="4" key="1">
    <citation type="journal article" date="2019" name="Int. J. Syst. Evol. Microbiol.">
        <title>The Global Catalogue of Microorganisms (GCM) 10K type strain sequencing project: providing services to taxonomists for standard genome sequencing and annotation.</title>
        <authorList>
            <consortium name="The Broad Institute Genomics Platform"/>
            <consortium name="The Broad Institute Genome Sequencing Center for Infectious Disease"/>
            <person name="Wu L."/>
            <person name="Ma J."/>
        </authorList>
    </citation>
    <scope>NUCLEOTIDE SEQUENCE [LARGE SCALE GENOMIC DNA]</scope>
    <source>
        <strain evidence="4">JCM 17808</strain>
    </source>
</reference>
<feature type="transmembrane region" description="Helical" evidence="2">
    <location>
        <begin position="74"/>
        <end position="93"/>
    </location>
</feature>
<feature type="transmembrane region" description="Helical" evidence="2">
    <location>
        <begin position="43"/>
        <end position="62"/>
    </location>
</feature>
<protein>
    <recommendedName>
        <fullName evidence="5">HdeD family acid-resistance protein</fullName>
    </recommendedName>
</protein>
<feature type="transmembrane region" description="Helical" evidence="2">
    <location>
        <begin position="20"/>
        <end position="37"/>
    </location>
</feature>
<evidence type="ECO:0000256" key="1">
    <source>
        <dbReference type="SAM" id="MobiDB-lite"/>
    </source>
</evidence>
<dbReference type="PANTHER" id="PTHR34989">
    <property type="entry name" value="PROTEIN HDED"/>
    <property type="match status" value="1"/>
</dbReference>
<keyword evidence="2" id="KW-0812">Transmembrane</keyword>
<feature type="transmembrane region" description="Helical" evidence="2">
    <location>
        <begin position="156"/>
        <end position="179"/>
    </location>
</feature>
<evidence type="ECO:0000313" key="3">
    <source>
        <dbReference type="EMBL" id="GAA4387674.1"/>
    </source>
</evidence>
<evidence type="ECO:0000313" key="4">
    <source>
        <dbReference type="Proteomes" id="UP001500642"/>
    </source>
</evidence>
<dbReference type="Pfam" id="PF03729">
    <property type="entry name" value="DUF308"/>
    <property type="match status" value="1"/>
</dbReference>
<evidence type="ECO:0008006" key="5">
    <source>
        <dbReference type="Google" id="ProtNLM"/>
    </source>
</evidence>
<feature type="region of interest" description="Disordered" evidence="1">
    <location>
        <begin position="226"/>
        <end position="298"/>
    </location>
</feature>
<keyword evidence="2" id="KW-0472">Membrane</keyword>
<evidence type="ECO:0000256" key="2">
    <source>
        <dbReference type="SAM" id="Phobius"/>
    </source>
</evidence>
<feature type="transmembrane region" description="Helical" evidence="2">
    <location>
        <begin position="130"/>
        <end position="150"/>
    </location>
</feature>
<feature type="transmembrane region" description="Helical" evidence="2">
    <location>
        <begin position="99"/>
        <end position="123"/>
    </location>
</feature>
<keyword evidence="4" id="KW-1185">Reference proteome</keyword>
<sequence>MTAFTPFDPVSALARMRTTVIVQGVLSVLAGLLMAVFPDFALLVIVVLCAAWLLADGVLALLRLASRRSGSRSGWPLARGLLAIGLGVLVLLLPGESAAVIAVIAGLWAFLLGGLAVLGALALRRLGGSLWWGLLLLGGFGLVLGAVLLLDPAAGIGAVLWLVAAFLVLQGVAAILLGVRLGRALGRAAAGQNGLGGLGGRTGAGGPVVFGGPGFGGPVVFGGPGFGGPGFGGPGGSGGSAHSGPTGSARGSEDPAPPGWITGELADDEDAGTTGGNSAPQDEDDDRRRGGSGSRDGI</sequence>
<gene>
    <name evidence="3" type="ORF">GCM10023167_11820</name>
</gene>
<name>A0ABP8JA88_9MICO</name>
<keyword evidence="2" id="KW-1133">Transmembrane helix</keyword>
<organism evidence="3 4">
    <name type="scientific">Brevibacterium pityocampae</name>
    <dbReference type="NCBI Taxonomy" id="506594"/>
    <lineage>
        <taxon>Bacteria</taxon>
        <taxon>Bacillati</taxon>
        <taxon>Actinomycetota</taxon>
        <taxon>Actinomycetes</taxon>
        <taxon>Micrococcales</taxon>
        <taxon>Brevibacteriaceae</taxon>
        <taxon>Brevibacterium</taxon>
    </lineage>
</organism>
<dbReference type="Proteomes" id="UP001500642">
    <property type="component" value="Unassembled WGS sequence"/>
</dbReference>
<dbReference type="PANTHER" id="PTHR34989:SF1">
    <property type="entry name" value="PROTEIN HDED"/>
    <property type="match status" value="1"/>
</dbReference>
<proteinExistence type="predicted"/>